<keyword evidence="1" id="KW-0732">Signal</keyword>
<dbReference type="AlphaFoldDB" id="A0A6A5GL59"/>
<dbReference type="Proteomes" id="UP000483820">
    <property type="component" value="Chromosome IV"/>
</dbReference>
<evidence type="ECO:0000313" key="2">
    <source>
        <dbReference type="EMBL" id="KAF1756068.1"/>
    </source>
</evidence>
<protein>
    <recommendedName>
        <fullName evidence="4">SCP domain-containing protein</fullName>
    </recommendedName>
</protein>
<dbReference type="Gene3D" id="3.40.33.10">
    <property type="entry name" value="CAP"/>
    <property type="match status" value="1"/>
</dbReference>
<evidence type="ECO:0000313" key="3">
    <source>
        <dbReference type="Proteomes" id="UP000483820"/>
    </source>
</evidence>
<dbReference type="InterPro" id="IPR035940">
    <property type="entry name" value="CAP_sf"/>
</dbReference>
<sequence length="228" mass="26141">MHVSLGLSTVVLLFCGKFRPLGTVPNVTLPAQSLSSQPVSILSLTNSGELHQMISQVGYFREYYAKAAQVSNMNELIYDYQLEKEARKYNSCHLDQDTWKRLEREPHYYLYKEQLENDFVEYAALHRNDTKGIKGYFGNEDMFSAVLHPKVEKLGCHYFFSLCVHKIWSRADVFTDVKRSTVRGLCIFGPKNRFTPNATLYGKPGSRCSGKPTSGGLCNVPRENYYYF</sequence>
<evidence type="ECO:0000256" key="1">
    <source>
        <dbReference type="SAM" id="SignalP"/>
    </source>
</evidence>
<organism evidence="2 3">
    <name type="scientific">Caenorhabditis remanei</name>
    <name type="common">Caenorhabditis vulgaris</name>
    <dbReference type="NCBI Taxonomy" id="31234"/>
    <lineage>
        <taxon>Eukaryota</taxon>
        <taxon>Metazoa</taxon>
        <taxon>Ecdysozoa</taxon>
        <taxon>Nematoda</taxon>
        <taxon>Chromadorea</taxon>
        <taxon>Rhabditida</taxon>
        <taxon>Rhabditina</taxon>
        <taxon>Rhabditomorpha</taxon>
        <taxon>Rhabditoidea</taxon>
        <taxon>Rhabditidae</taxon>
        <taxon>Peloderinae</taxon>
        <taxon>Caenorhabditis</taxon>
    </lineage>
</organism>
<feature type="signal peptide" evidence="1">
    <location>
        <begin position="1"/>
        <end position="23"/>
    </location>
</feature>
<name>A0A6A5GL59_CAERE</name>
<feature type="chain" id="PRO_5025330308" description="SCP domain-containing protein" evidence="1">
    <location>
        <begin position="24"/>
        <end position="228"/>
    </location>
</feature>
<reference evidence="2 3" key="1">
    <citation type="submission" date="2019-12" db="EMBL/GenBank/DDBJ databases">
        <title>Chromosome-level assembly of the Caenorhabditis remanei genome.</title>
        <authorList>
            <person name="Teterina A.A."/>
            <person name="Willis J.H."/>
            <person name="Phillips P.C."/>
        </authorList>
    </citation>
    <scope>NUCLEOTIDE SEQUENCE [LARGE SCALE GENOMIC DNA]</scope>
    <source>
        <strain evidence="2 3">PX506</strain>
        <tissue evidence="2">Whole organism</tissue>
    </source>
</reference>
<comment type="caution">
    <text evidence="2">The sequence shown here is derived from an EMBL/GenBank/DDBJ whole genome shotgun (WGS) entry which is preliminary data.</text>
</comment>
<dbReference type="CTD" id="9827808"/>
<dbReference type="RefSeq" id="XP_003089959.2">
    <property type="nucleotide sequence ID" value="XM_003089911.2"/>
</dbReference>
<proteinExistence type="predicted"/>
<accession>A0A6A5GL59</accession>
<dbReference type="KEGG" id="crq:GCK72_012521"/>
<dbReference type="GeneID" id="9827808"/>
<evidence type="ECO:0008006" key="4">
    <source>
        <dbReference type="Google" id="ProtNLM"/>
    </source>
</evidence>
<gene>
    <name evidence="2" type="ORF">GCK72_012521</name>
</gene>
<dbReference type="EMBL" id="WUAV01000004">
    <property type="protein sequence ID" value="KAF1756068.1"/>
    <property type="molecule type" value="Genomic_DNA"/>
</dbReference>